<evidence type="ECO:0000256" key="4">
    <source>
        <dbReference type="ARBA" id="ARBA00023136"/>
    </source>
</evidence>
<dbReference type="PANTHER" id="PTHR19282">
    <property type="entry name" value="TETRASPANIN"/>
    <property type="match status" value="1"/>
</dbReference>
<dbReference type="Gene3D" id="1.10.1450.10">
    <property type="entry name" value="Tetraspanin"/>
    <property type="match status" value="1"/>
</dbReference>
<reference evidence="6" key="2">
    <citation type="submission" date="2020-06" db="EMBL/GenBank/DDBJ databases">
        <authorList>
            <person name="Sheffer M."/>
        </authorList>
    </citation>
    <scope>NUCLEOTIDE SEQUENCE</scope>
</reference>
<dbReference type="AlphaFoldDB" id="A0A8T0F6N8"/>
<feature type="transmembrane region" description="Helical" evidence="5">
    <location>
        <begin position="254"/>
        <end position="273"/>
    </location>
</feature>
<sequence>MLDRRVRRHFSELSEFERCFITGMKVTGWLMHHVARQVWLENMLGVMDTTWYSRVRTWSKATKKMTKQEDRRIMLSIVGPTVTRSTIQSGVGASCSTDHFQMPYGSESVIQASCSQTSINTETSSNPPTMVRSQSDMKCHTLAKVSVSAGGVRQLSTIPSVLQCILYFEMRIPKKFLLKVFWKLQIHGPRRRMNGLENLLEDSKFANMLRNALYTLNWLFLVSSALTLVIGLYLYWKFELIQILIDVNFNPDLYVIGLSILLFITGFVGYIAVSQRWLTLLYWYVLALMLLLLIYIPTGSASFALSMDRHNHHRGAKELWVVLHNYHQLPMSTRIMDEIQAMLQCCGISKSGYKDWDTHSHFQCADNFSPRRCSVPPSCCKHPQGRVPNLMCGAYVLNNTIMPEFQVEKVINTRGCLAVLDGVLKRACTTLGFMSFVTASVVLLTFVLTILFIKTMDEKPKEIHIQNYIVDLKHDKYMEAILNPGNDRPVIIAAPKQNSD</sequence>
<feature type="transmembrane region" description="Helical" evidence="5">
    <location>
        <begin position="280"/>
        <end position="298"/>
    </location>
</feature>
<gene>
    <name evidence="6" type="ORF">HNY73_010677</name>
</gene>
<keyword evidence="2 5" id="KW-0812">Transmembrane</keyword>
<dbReference type="PANTHER" id="PTHR19282:SF516">
    <property type="entry name" value="TETRASPANIN"/>
    <property type="match status" value="1"/>
</dbReference>
<dbReference type="Pfam" id="PF00335">
    <property type="entry name" value="Tetraspanin"/>
    <property type="match status" value="1"/>
</dbReference>
<dbReference type="EMBL" id="JABXBU010000030">
    <property type="protein sequence ID" value="KAF8785089.1"/>
    <property type="molecule type" value="Genomic_DNA"/>
</dbReference>
<comment type="caution">
    <text evidence="6">The sequence shown here is derived from an EMBL/GenBank/DDBJ whole genome shotgun (WGS) entry which is preliminary data.</text>
</comment>
<name>A0A8T0F6N8_ARGBR</name>
<comment type="subcellular location">
    <subcellularLocation>
        <location evidence="1">Membrane</location>
        <topology evidence="1">Multi-pass membrane protein</topology>
    </subcellularLocation>
</comment>
<keyword evidence="7" id="KW-1185">Reference proteome</keyword>
<feature type="transmembrane region" description="Helical" evidence="5">
    <location>
        <begin position="213"/>
        <end position="234"/>
    </location>
</feature>
<evidence type="ECO:0000313" key="7">
    <source>
        <dbReference type="Proteomes" id="UP000807504"/>
    </source>
</evidence>
<feature type="transmembrane region" description="Helical" evidence="5">
    <location>
        <begin position="431"/>
        <end position="453"/>
    </location>
</feature>
<protein>
    <submittedName>
        <fullName evidence="6">Tetraspanin-14 like protein</fullName>
    </submittedName>
</protein>
<evidence type="ECO:0000256" key="3">
    <source>
        <dbReference type="ARBA" id="ARBA00022989"/>
    </source>
</evidence>
<proteinExistence type="predicted"/>
<dbReference type="InterPro" id="IPR018499">
    <property type="entry name" value="Tetraspanin/Peripherin"/>
</dbReference>
<organism evidence="6 7">
    <name type="scientific">Argiope bruennichi</name>
    <name type="common">Wasp spider</name>
    <name type="synonym">Aranea bruennichi</name>
    <dbReference type="NCBI Taxonomy" id="94029"/>
    <lineage>
        <taxon>Eukaryota</taxon>
        <taxon>Metazoa</taxon>
        <taxon>Ecdysozoa</taxon>
        <taxon>Arthropoda</taxon>
        <taxon>Chelicerata</taxon>
        <taxon>Arachnida</taxon>
        <taxon>Araneae</taxon>
        <taxon>Araneomorphae</taxon>
        <taxon>Entelegynae</taxon>
        <taxon>Araneoidea</taxon>
        <taxon>Araneidae</taxon>
        <taxon>Argiope</taxon>
    </lineage>
</organism>
<dbReference type="Proteomes" id="UP000807504">
    <property type="component" value="Unassembled WGS sequence"/>
</dbReference>
<dbReference type="InterPro" id="IPR008952">
    <property type="entry name" value="Tetraspanin_EC2_sf"/>
</dbReference>
<keyword evidence="3 5" id="KW-1133">Transmembrane helix</keyword>
<evidence type="ECO:0000256" key="5">
    <source>
        <dbReference type="SAM" id="Phobius"/>
    </source>
</evidence>
<evidence type="ECO:0000256" key="2">
    <source>
        <dbReference type="ARBA" id="ARBA00022692"/>
    </source>
</evidence>
<dbReference type="PRINTS" id="PR00259">
    <property type="entry name" value="TMFOUR"/>
</dbReference>
<evidence type="ECO:0000313" key="6">
    <source>
        <dbReference type="EMBL" id="KAF8785089.1"/>
    </source>
</evidence>
<dbReference type="GO" id="GO:0005886">
    <property type="term" value="C:plasma membrane"/>
    <property type="evidence" value="ECO:0007669"/>
    <property type="project" value="TreeGrafter"/>
</dbReference>
<dbReference type="SUPFAM" id="SSF48652">
    <property type="entry name" value="Tetraspanin"/>
    <property type="match status" value="1"/>
</dbReference>
<reference evidence="6" key="1">
    <citation type="journal article" date="2020" name="bioRxiv">
        <title>Chromosome-level reference genome of the European wasp spider Argiope bruennichi: a resource for studies on range expansion and evolutionary adaptation.</title>
        <authorList>
            <person name="Sheffer M.M."/>
            <person name="Hoppe A."/>
            <person name="Krehenwinkel H."/>
            <person name="Uhl G."/>
            <person name="Kuss A.W."/>
            <person name="Jensen L."/>
            <person name="Jensen C."/>
            <person name="Gillespie R.G."/>
            <person name="Hoff K.J."/>
            <person name="Prost S."/>
        </authorList>
    </citation>
    <scope>NUCLEOTIDE SEQUENCE</scope>
</reference>
<evidence type="ECO:0000256" key="1">
    <source>
        <dbReference type="ARBA" id="ARBA00004141"/>
    </source>
</evidence>
<keyword evidence="4 5" id="KW-0472">Membrane</keyword>
<accession>A0A8T0F6N8</accession>